<feature type="coiled-coil region" evidence="1">
    <location>
        <begin position="171"/>
        <end position="219"/>
    </location>
</feature>
<accession>A0ABR2URD4</accession>
<organism evidence="2 3">
    <name type="scientific">Seiridium unicorne</name>
    <dbReference type="NCBI Taxonomy" id="138068"/>
    <lineage>
        <taxon>Eukaryota</taxon>
        <taxon>Fungi</taxon>
        <taxon>Dikarya</taxon>
        <taxon>Ascomycota</taxon>
        <taxon>Pezizomycotina</taxon>
        <taxon>Sordariomycetes</taxon>
        <taxon>Xylariomycetidae</taxon>
        <taxon>Amphisphaeriales</taxon>
        <taxon>Sporocadaceae</taxon>
        <taxon>Seiridium</taxon>
    </lineage>
</organism>
<evidence type="ECO:0000313" key="3">
    <source>
        <dbReference type="Proteomes" id="UP001408356"/>
    </source>
</evidence>
<dbReference type="Proteomes" id="UP001408356">
    <property type="component" value="Unassembled WGS sequence"/>
</dbReference>
<feature type="coiled-coil region" evidence="1">
    <location>
        <begin position="39"/>
        <end position="73"/>
    </location>
</feature>
<protein>
    <submittedName>
        <fullName evidence="2">Uncharacterized protein</fullName>
    </submittedName>
</protein>
<proteinExistence type="predicted"/>
<dbReference type="EMBL" id="JARVKF010000402">
    <property type="protein sequence ID" value="KAK9416976.1"/>
    <property type="molecule type" value="Genomic_DNA"/>
</dbReference>
<gene>
    <name evidence="2" type="ORF">SUNI508_09215</name>
</gene>
<name>A0ABR2URD4_9PEZI</name>
<comment type="caution">
    <text evidence="2">The sequence shown here is derived from an EMBL/GenBank/DDBJ whole genome shotgun (WGS) entry which is preliminary data.</text>
</comment>
<keyword evidence="3" id="KW-1185">Reference proteome</keyword>
<reference evidence="2 3" key="1">
    <citation type="journal article" date="2024" name="J. Plant Pathol.">
        <title>Sequence and assembly of the genome of Seiridium unicorne, isolate CBS 538.82, causal agent of cypress canker disease.</title>
        <authorList>
            <person name="Scali E."/>
            <person name="Rocca G.D."/>
            <person name="Danti R."/>
            <person name="Garbelotto M."/>
            <person name="Barberini S."/>
            <person name="Baroncelli R."/>
            <person name="Emiliani G."/>
        </authorList>
    </citation>
    <scope>NUCLEOTIDE SEQUENCE [LARGE SCALE GENOMIC DNA]</scope>
    <source>
        <strain evidence="2 3">BM-138-508</strain>
    </source>
</reference>
<keyword evidence="1" id="KW-0175">Coiled coil</keyword>
<evidence type="ECO:0000256" key="1">
    <source>
        <dbReference type="SAM" id="Coils"/>
    </source>
</evidence>
<sequence>MNIIFTGLSALYRLCSEAMPEFASGSPLRKAPNELQEVYNELCKSHNELQDKFRAMEAQHNQLALEKEQLIAERGCLYKDWQQRSKDLEETLRCDMDDLIRTCMRMQTLSNDQHINEMLKVTLEAENQYISSQELRKILDDEIGTLKAAKYQYASLSDVLRSNTATGTEKISDLEQRLKDALCQIEIHETEARLRQEELSFEKRRAEQALGDVDDLESKVAQSMSQVLEIKSSSQKTEAKIKLQTSKADRFRDKCVRLESDISDLHDLWTIQHMQQVNQGAGDSGLQGK</sequence>
<evidence type="ECO:0000313" key="2">
    <source>
        <dbReference type="EMBL" id="KAK9416976.1"/>
    </source>
</evidence>